<reference evidence="1 2" key="1">
    <citation type="journal article" date="2023" name="Plants (Basel)">
        <title>Bridging the Gap: Combining Genomics and Transcriptomics Approaches to Understand Stylosanthes scabra, an Orphan Legume from the Brazilian Caatinga.</title>
        <authorList>
            <person name="Ferreira-Neto J.R.C."/>
            <person name="da Silva M.D."/>
            <person name="Binneck E."/>
            <person name="de Melo N.F."/>
            <person name="da Silva R.H."/>
            <person name="de Melo A.L.T.M."/>
            <person name="Pandolfi V."/>
            <person name="Bustamante F.O."/>
            <person name="Brasileiro-Vidal A.C."/>
            <person name="Benko-Iseppon A.M."/>
        </authorList>
    </citation>
    <scope>NUCLEOTIDE SEQUENCE [LARGE SCALE GENOMIC DNA]</scope>
    <source>
        <tissue evidence="1">Leaves</tissue>
    </source>
</reference>
<organism evidence="1 2">
    <name type="scientific">Stylosanthes scabra</name>
    <dbReference type="NCBI Taxonomy" id="79078"/>
    <lineage>
        <taxon>Eukaryota</taxon>
        <taxon>Viridiplantae</taxon>
        <taxon>Streptophyta</taxon>
        <taxon>Embryophyta</taxon>
        <taxon>Tracheophyta</taxon>
        <taxon>Spermatophyta</taxon>
        <taxon>Magnoliopsida</taxon>
        <taxon>eudicotyledons</taxon>
        <taxon>Gunneridae</taxon>
        <taxon>Pentapetalae</taxon>
        <taxon>rosids</taxon>
        <taxon>fabids</taxon>
        <taxon>Fabales</taxon>
        <taxon>Fabaceae</taxon>
        <taxon>Papilionoideae</taxon>
        <taxon>50 kb inversion clade</taxon>
        <taxon>dalbergioids sensu lato</taxon>
        <taxon>Dalbergieae</taxon>
        <taxon>Pterocarpus clade</taxon>
        <taxon>Stylosanthes</taxon>
    </lineage>
</organism>
<dbReference type="Proteomes" id="UP001341840">
    <property type="component" value="Unassembled WGS sequence"/>
</dbReference>
<feature type="non-terminal residue" evidence="1">
    <location>
        <position position="1"/>
    </location>
</feature>
<dbReference type="InterPro" id="IPR011692">
    <property type="entry name" value="Stress_up-reg_Nod19"/>
</dbReference>
<feature type="non-terminal residue" evidence="1">
    <location>
        <position position="116"/>
    </location>
</feature>
<name>A0ABU6Y193_9FABA</name>
<dbReference type="PANTHER" id="PTHR33390">
    <property type="entry name" value="STRESS UP-REGULATED NOD 19 PROTEIN"/>
    <property type="match status" value="1"/>
</dbReference>
<gene>
    <name evidence="1" type="ORF">PIB30_114357</name>
</gene>
<dbReference type="PANTHER" id="PTHR33390:SF1">
    <property type="entry name" value="STRESS UP-REGULATED NOD 19 PROTEIN"/>
    <property type="match status" value="1"/>
</dbReference>
<sequence>EYKVDPCNSESKKDNECVDVKRTRLPMQKGGYVVYGVAHQHSGGIGSTLYGQDGRVICTSMSNYGSGDEAGNEAGYVVGMSTCYPKPGSVKIFDGETLTLESNYTSTTRSHTGVMG</sequence>
<comment type="caution">
    <text evidence="1">The sequence shown here is derived from an EMBL/GenBank/DDBJ whole genome shotgun (WGS) entry which is preliminary data.</text>
</comment>
<protein>
    <recommendedName>
        <fullName evidence="3">Stress up-regulated Nod 19 protein</fullName>
    </recommendedName>
</protein>
<keyword evidence="2" id="KW-1185">Reference proteome</keyword>
<evidence type="ECO:0008006" key="3">
    <source>
        <dbReference type="Google" id="ProtNLM"/>
    </source>
</evidence>
<proteinExistence type="predicted"/>
<dbReference type="EMBL" id="JASCZI010221815">
    <property type="protein sequence ID" value="MED6203321.1"/>
    <property type="molecule type" value="Genomic_DNA"/>
</dbReference>
<dbReference type="Pfam" id="PF07712">
    <property type="entry name" value="SURNod19"/>
    <property type="match status" value="1"/>
</dbReference>
<evidence type="ECO:0000313" key="2">
    <source>
        <dbReference type="Proteomes" id="UP001341840"/>
    </source>
</evidence>
<evidence type="ECO:0000313" key="1">
    <source>
        <dbReference type="EMBL" id="MED6203321.1"/>
    </source>
</evidence>
<accession>A0ABU6Y193</accession>